<accession>A0A421EVM3</accession>
<evidence type="ECO:0000256" key="2">
    <source>
        <dbReference type="SAM" id="MobiDB-lite"/>
    </source>
</evidence>
<dbReference type="EMBL" id="JPWV03000029">
    <property type="protein sequence ID" value="KAG2529421.1"/>
    <property type="molecule type" value="Genomic_DNA"/>
</dbReference>
<comment type="caution">
    <text evidence="6">The sequence shown here is derived from an EMBL/GenBank/DDBJ whole genome shotgun (WGS) entry which is preliminary data.</text>
</comment>
<sequence length="177" mass="18546">MGRSRSRAAPARRAPAPAQPRRPAPAPARTQAAPPPAPHTSSGGGMMSGLMGTVAQGMAFGTGSAIAHRAVGAVAGSMSGGSDAPQQQEAAPAQQDYQAAQPPQQNQCGADQKSFLECLNNNSNDISSCQFYLDQFKQCQLQQQSSFIELLGDDARPVRSFYLLNVRATPASCDERA</sequence>
<feature type="region of interest" description="Disordered" evidence="2">
    <location>
        <begin position="1"/>
        <end position="51"/>
    </location>
</feature>
<dbReference type="Pfam" id="PF06747">
    <property type="entry name" value="CHCH"/>
    <property type="match status" value="1"/>
</dbReference>
<name>A0A421EVM3_9STRA</name>
<dbReference type="InterPro" id="IPR009069">
    <property type="entry name" value="Cys_alpha_HP_mot_SF"/>
</dbReference>
<dbReference type="PANTHER" id="PTHR13523:SF2">
    <property type="entry name" value="COILED-COIL-HELIX-COILED-COIL-HELIX DOMAIN CONTAINING 2, ISOFORM A-RELATED"/>
    <property type="match status" value="1"/>
</dbReference>
<feature type="compositionally biased region" description="Low complexity" evidence="2">
    <location>
        <begin position="75"/>
        <end position="107"/>
    </location>
</feature>
<feature type="compositionally biased region" description="Pro residues" evidence="2">
    <location>
        <begin position="17"/>
        <end position="26"/>
    </location>
</feature>
<dbReference type="EMBL" id="JPWU03000259">
    <property type="protein sequence ID" value="KAG2521174.1"/>
    <property type="molecule type" value="Genomic_DNA"/>
</dbReference>
<dbReference type="SUPFAM" id="SSF47072">
    <property type="entry name" value="Cysteine alpha-hairpin motif"/>
    <property type="match status" value="1"/>
</dbReference>
<keyword evidence="1" id="KW-1015">Disulfide bond</keyword>
<feature type="compositionally biased region" description="Low complexity" evidence="2">
    <location>
        <begin position="7"/>
        <end position="16"/>
    </location>
</feature>
<reference evidence="6 7" key="2">
    <citation type="submission" date="2018-07" db="EMBL/GenBank/DDBJ databases">
        <title>Genome sequencing of oomycete isolates from Chile give support for New Zealand origin for Phytophthora kernoviae and make available the first Nothophytophthora sp. genome.</title>
        <authorList>
            <person name="Studholme D.J."/>
            <person name="Sanfuentes E."/>
            <person name="Panda P."/>
            <person name="Hill R."/>
            <person name="Sambles C."/>
            <person name="Grant M."/>
            <person name="Williams N.M."/>
            <person name="Mcdougal R.L."/>
        </authorList>
    </citation>
    <scope>NUCLEOTIDE SEQUENCE [LARGE SCALE GENOMIC DNA]</scope>
    <source>
        <strain evidence="6">Chile2</strain>
    </source>
</reference>
<feature type="region of interest" description="Disordered" evidence="2">
    <location>
        <begin position="75"/>
        <end position="108"/>
    </location>
</feature>
<dbReference type="EMBL" id="MAYM02002055">
    <property type="protein sequence ID" value="RLN05934.1"/>
    <property type="molecule type" value="Genomic_DNA"/>
</dbReference>
<evidence type="ECO:0000256" key="1">
    <source>
        <dbReference type="ARBA" id="ARBA00023157"/>
    </source>
</evidence>
<reference evidence="4" key="1">
    <citation type="journal article" date="2015" name="Genom Data">
        <title>Genome sequences of six Phytophthora species associated with forests in New Zealand.</title>
        <authorList>
            <person name="Studholme D.J."/>
            <person name="McDougal R.L."/>
            <person name="Sambles C."/>
            <person name="Hansen E."/>
            <person name="Hardy G."/>
            <person name="Grant M."/>
            <person name="Ganley R.J."/>
            <person name="Williams N.M."/>
        </authorList>
    </citation>
    <scope>NUCLEOTIDE SEQUENCE</scope>
    <source>
        <strain evidence="5">NZFS 2646</strain>
        <strain evidence="4">NZFS 3630</strain>
    </source>
</reference>
<organism evidence="6 7">
    <name type="scientific">Phytophthora kernoviae</name>
    <dbReference type="NCBI Taxonomy" id="325452"/>
    <lineage>
        <taxon>Eukaryota</taxon>
        <taxon>Sar</taxon>
        <taxon>Stramenopiles</taxon>
        <taxon>Oomycota</taxon>
        <taxon>Peronosporomycetes</taxon>
        <taxon>Peronosporales</taxon>
        <taxon>Peronosporaceae</taxon>
        <taxon>Phytophthora</taxon>
    </lineage>
</organism>
<evidence type="ECO:0000259" key="3">
    <source>
        <dbReference type="Pfam" id="PF06747"/>
    </source>
</evidence>
<dbReference type="GO" id="GO:0005739">
    <property type="term" value="C:mitochondrion"/>
    <property type="evidence" value="ECO:0007669"/>
    <property type="project" value="TreeGrafter"/>
</dbReference>
<dbReference type="AlphaFoldDB" id="A0A421EVM3"/>
<gene>
    <name evidence="6" type="ORF">BBI17_005027</name>
    <name evidence="5" type="ORF">JM16_000800</name>
    <name evidence="4" type="ORF">JM18_006707</name>
</gene>
<dbReference type="PANTHER" id="PTHR13523">
    <property type="entry name" value="COILED-COIL-HELIX-COILED-COIL-HELIX DOMAIN CONTAINING 2/NUR77"/>
    <property type="match status" value="1"/>
</dbReference>
<reference evidence="4" key="3">
    <citation type="submission" date="2020-06" db="EMBL/GenBank/DDBJ databases">
        <authorList>
            <person name="Studholme D.J."/>
        </authorList>
    </citation>
    <scope>NUCLEOTIDE SEQUENCE</scope>
    <source>
        <strain evidence="5">NZFS 2646</strain>
        <strain evidence="4">NZFS 3630</strain>
    </source>
</reference>
<feature type="domain" description="CHCH" evidence="3">
    <location>
        <begin position="108"/>
        <end position="141"/>
    </location>
</feature>
<dbReference type="Proteomes" id="UP000792063">
    <property type="component" value="Unassembled WGS sequence"/>
</dbReference>
<dbReference type="Proteomes" id="UP000285883">
    <property type="component" value="Unassembled WGS sequence"/>
</dbReference>
<evidence type="ECO:0000313" key="4">
    <source>
        <dbReference type="EMBL" id="KAG2521174.1"/>
    </source>
</evidence>
<dbReference type="InterPro" id="IPR055304">
    <property type="entry name" value="CHCHD2/10-like"/>
</dbReference>
<dbReference type="Proteomes" id="UP000785171">
    <property type="component" value="Unassembled WGS sequence"/>
</dbReference>
<dbReference type="GO" id="GO:0007005">
    <property type="term" value="P:mitochondrion organization"/>
    <property type="evidence" value="ECO:0007669"/>
    <property type="project" value="InterPro"/>
</dbReference>
<dbReference type="InterPro" id="IPR010625">
    <property type="entry name" value="CHCH"/>
</dbReference>
<evidence type="ECO:0000313" key="5">
    <source>
        <dbReference type="EMBL" id="KAG2529421.1"/>
    </source>
</evidence>
<evidence type="ECO:0000313" key="7">
    <source>
        <dbReference type="Proteomes" id="UP000285883"/>
    </source>
</evidence>
<dbReference type="GO" id="GO:0005634">
    <property type="term" value="C:nucleus"/>
    <property type="evidence" value="ECO:0007669"/>
    <property type="project" value="TreeGrafter"/>
</dbReference>
<evidence type="ECO:0000313" key="6">
    <source>
        <dbReference type="EMBL" id="RLN05934.1"/>
    </source>
</evidence>
<protein>
    <recommendedName>
        <fullName evidence="3">CHCH domain-containing protein</fullName>
    </recommendedName>
</protein>
<proteinExistence type="predicted"/>